<sequence length="93" mass="10033">MKRKLGLLPAVGIIFALSLSAFTSGAFQSEDPALATYTWVRLSDNMTTTGTQSSAQTTLGCPKLTGTPCAEAYEEGHPNEENHRVPTQDIFKD</sequence>
<dbReference type="Proteomes" id="UP001501508">
    <property type="component" value="Unassembled WGS sequence"/>
</dbReference>
<evidence type="ECO:0000256" key="1">
    <source>
        <dbReference type="SAM" id="MobiDB-lite"/>
    </source>
</evidence>
<feature type="chain" id="PRO_5046143799" description="Secreted protein" evidence="2">
    <location>
        <begin position="22"/>
        <end position="93"/>
    </location>
</feature>
<protein>
    <recommendedName>
        <fullName evidence="5">Secreted protein</fullName>
    </recommendedName>
</protein>
<feature type="signal peptide" evidence="2">
    <location>
        <begin position="1"/>
        <end position="21"/>
    </location>
</feature>
<evidence type="ECO:0000256" key="2">
    <source>
        <dbReference type="SAM" id="SignalP"/>
    </source>
</evidence>
<organism evidence="3 4">
    <name type="scientific">Ravibacter arvi</name>
    <dbReference type="NCBI Taxonomy" id="2051041"/>
    <lineage>
        <taxon>Bacteria</taxon>
        <taxon>Pseudomonadati</taxon>
        <taxon>Bacteroidota</taxon>
        <taxon>Cytophagia</taxon>
        <taxon>Cytophagales</taxon>
        <taxon>Spirosomataceae</taxon>
        <taxon>Ravibacter</taxon>
    </lineage>
</organism>
<keyword evidence="2" id="KW-0732">Signal</keyword>
<proteinExistence type="predicted"/>
<reference evidence="4" key="1">
    <citation type="journal article" date="2019" name="Int. J. Syst. Evol. Microbiol.">
        <title>The Global Catalogue of Microorganisms (GCM) 10K type strain sequencing project: providing services to taxonomists for standard genome sequencing and annotation.</title>
        <authorList>
            <consortium name="The Broad Institute Genomics Platform"/>
            <consortium name="The Broad Institute Genome Sequencing Center for Infectious Disease"/>
            <person name="Wu L."/>
            <person name="Ma J."/>
        </authorList>
    </citation>
    <scope>NUCLEOTIDE SEQUENCE [LARGE SCALE GENOMIC DNA]</scope>
    <source>
        <strain evidence="4">JCM 31920</strain>
    </source>
</reference>
<dbReference type="RefSeq" id="WP_345031893.1">
    <property type="nucleotide sequence ID" value="NZ_BAABEY010000033.1"/>
</dbReference>
<dbReference type="EMBL" id="BAABEY010000033">
    <property type="protein sequence ID" value="GAA4445272.1"/>
    <property type="molecule type" value="Genomic_DNA"/>
</dbReference>
<evidence type="ECO:0000313" key="4">
    <source>
        <dbReference type="Proteomes" id="UP001501508"/>
    </source>
</evidence>
<keyword evidence="4" id="KW-1185">Reference proteome</keyword>
<accession>A0ABP8M8H3</accession>
<feature type="region of interest" description="Disordered" evidence="1">
    <location>
        <begin position="74"/>
        <end position="93"/>
    </location>
</feature>
<comment type="caution">
    <text evidence="3">The sequence shown here is derived from an EMBL/GenBank/DDBJ whole genome shotgun (WGS) entry which is preliminary data.</text>
</comment>
<name>A0ABP8M8H3_9BACT</name>
<evidence type="ECO:0000313" key="3">
    <source>
        <dbReference type="EMBL" id="GAA4445272.1"/>
    </source>
</evidence>
<gene>
    <name evidence="3" type="ORF">GCM10023091_36690</name>
</gene>
<evidence type="ECO:0008006" key="5">
    <source>
        <dbReference type="Google" id="ProtNLM"/>
    </source>
</evidence>